<dbReference type="GO" id="GO:0000981">
    <property type="term" value="F:DNA-binding transcription factor activity, RNA polymerase II-specific"/>
    <property type="evidence" value="ECO:0007669"/>
    <property type="project" value="TreeGrafter"/>
</dbReference>
<dbReference type="Pfam" id="PF16878">
    <property type="entry name" value="SIX1_SD"/>
    <property type="match status" value="1"/>
</dbReference>
<feature type="region of interest" description="Disordered" evidence="4">
    <location>
        <begin position="1"/>
        <end position="23"/>
    </location>
</feature>
<feature type="compositionally biased region" description="Polar residues" evidence="4">
    <location>
        <begin position="1"/>
        <end position="17"/>
    </location>
</feature>
<dbReference type="GO" id="GO:0005667">
    <property type="term" value="C:transcription regulator complex"/>
    <property type="evidence" value="ECO:0007669"/>
    <property type="project" value="TreeGrafter"/>
</dbReference>
<comment type="caution">
    <text evidence="6">The sequence shown here is derived from an EMBL/GenBank/DDBJ whole genome shotgun (WGS) entry which is preliminary data.</text>
</comment>
<name>A0A8T0FY74_ARGBR</name>
<feature type="compositionally biased region" description="Low complexity" evidence="4">
    <location>
        <begin position="71"/>
        <end position="107"/>
    </location>
</feature>
<reference evidence="6" key="2">
    <citation type="submission" date="2020-06" db="EMBL/GenBank/DDBJ databases">
        <authorList>
            <person name="Sheffer M."/>
        </authorList>
    </citation>
    <scope>NUCLEOTIDE SEQUENCE</scope>
</reference>
<dbReference type="PANTHER" id="PTHR10390">
    <property type="entry name" value="HOMEOBOX PROTEIN SIX"/>
    <property type="match status" value="1"/>
</dbReference>
<evidence type="ECO:0000259" key="5">
    <source>
        <dbReference type="Pfam" id="PF16878"/>
    </source>
</evidence>
<feature type="domain" description="Homeobox protein SIX1 N-terminal SD" evidence="5">
    <location>
        <begin position="134"/>
        <end position="244"/>
    </location>
</feature>
<keyword evidence="3" id="KW-0539">Nucleus</keyword>
<evidence type="ECO:0000256" key="3">
    <source>
        <dbReference type="ARBA" id="ARBA00023242"/>
    </source>
</evidence>
<accession>A0A8T0FY74</accession>
<evidence type="ECO:0000313" key="6">
    <source>
        <dbReference type="EMBL" id="KAF8795991.1"/>
    </source>
</evidence>
<evidence type="ECO:0000256" key="1">
    <source>
        <dbReference type="ARBA" id="ARBA00023125"/>
    </source>
</evidence>
<keyword evidence="2 6" id="KW-0371">Homeobox</keyword>
<dbReference type="PANTHER" id="PTHR10390:SF44">
    <property type="entry name" value="SIX HOMEOBOX 4"/>
    <property type="match status" value="1"/>
</dbReference>
<feature type="region of interest" description="Disordered" evidence="4">
    <location>
        <begin position="50"/>
        <end position="115"/>
    </location>
</feature>
<sequence>MSGLQTENASCYGSGTRQPPPQSLRFQPEAIEAVTVGISAANIAAVARNHHGGNNRRTTPVIHSGNVPARSGVSGSPNTTSNGTTSSQNCGIDYTTNNNENSNRTSSGASTEYCATKSPNSKLNELLSGHGLTFSSDQVACMCEALQQAGNIERLGRFLWSLPPNDQLRCNESVLRAQALVAFHRGNYKDLYNILESHNFDPKYHNDLQQMWYKAHYREAEKIRGRPLGAVDKYRLRRKFPLPKTIWEKNGISLKQISLWSAESLVPSNHLCDQCTLPGDLFILPPPYGEGLRGSDIVKDKERDGISFRRGRGNFCHDLIHIIYDSALSHHQRTTTPHLCVGNSHIVSPGPHATAARSSPVSSQATLCGHHFGEEMAREFHFGHSKSMDELAVMAMVKSEPGIYPSTLVYPTNTAAYDAAATLSHLHSSMTHS</sequence>
<evidence type="ECO:0000256" key="4">
    <source>
        <dbReference type="SAM" id="MobiDB-lite"/>
    </source>
</evidence>
<dbReference type="Proteomes" id="UP000807504">
    <property type="component" value="Unassembled WGS sequence"/>
</dbReference>
<organism evidence="6 7">
    <name type="scientific">Argiope bruennichi</name>
    <name type="common">Wasp spider</name>
    <name type="synonym">Aranea bruennichi</name>
    <dbReference type="NCBI Taxonomy" id="94029"/>
    <lineage>
        <taxon>Eukaryota</taxon>
        <taxon>Metazoa</taxon>
        <taxon>Ecdysozoa</taxon>
        <taxon>Arthropoda</taxon>
        <taxon>Chelicerata</taxon>
        <taxon>Arachnida</taxon>
        <taxon>Araneae</taxon>
        <taxon>Araneomorphae</taxon>
        <taxon>Entelegynae</taxon>
        <taxon>Araneoidea</taxon>
        <taxon>Araneidae</taxon>
        <taxon>Argiope</taxon>
    </lineage>
</organism>
<dbReference type="GO" id="GO:0000978">
    <property type="term" value="F:RNA polymerase II cis-regulatory region sequence-specific DNA binding"/>
    <property type="evidence" value="ECO:0007669"/>
    <property type="project" value="TreeGrafter"/>
</dbReference>
<gene>
    <name evidence="6" type="ORF">HNY73_000424</name>
</gene>
<dbReference type="InterPro" id="IPR031701">
    <property type="entry name" value="SIX1_SD"/>
</dbReference>
<evidence type="ECO:0000256" key="2">
    <source>
        <dbReference type="ARBA" id="ARBA00023155"/>
    </source>
</evidence>
<protein>
    <submittedName>
        <fullName evidence="6">Homeobox protein six1b like protein</fullName>
    </submittedName>
</protein>
<dbReference type="GO" id="GO:0005634">
    <property type="term" value="C:nucleus"/>
    <property type="evidence" value="ECO:0007669"/>
    <property type="project" value="TreeGrafter"/>
</dbReference>
<dbReference type="AlphaFoldDB" id="A0A8T0FY74"/>
<evidence type="ECO:0000313" key="7">
    <source>
        <dbReference type="Proteomes" id="UP000807504"/>
    </source>
</evidence>
<reference evidence="6" key="1">
    <citation type="journal article" date="2020" name="bioRxiv">
        <title>Chromosome-level reference genome of the European wasp spider Argiope bruennichi: a resource for studies on range expansion and evolutionary adaptation.</title>
        <authorList>
            <person name="Sheffer M.M."/>
            <person name="Hoppe A."/>
            <person name="Krehenwinkel H."/>
            <person name="Uhl G."/>
            <person name="Kuss A.W."/>
            <person name="Jensen L."/>
            <person name="Jensen C."/>
            <person name="Gillespie R.G."/>
            <person name="Hoff K.J."/>
            <person name="Prost S."/>
        </authorList>
    </citation>
    <scope>NUCLEOTIDE SEQUENCE</scope>
</reference>
<proteinExistence type="predicted"/>
<keyword evidence="7" id="KW-1185">Reference proteome</keyword>
<dbReference type="EMBL" id="JABXBU010000001">
    <property type="protein sequence ID" value="KAF8795991.1"/>
    <property type="molecule type" value="Genomic_DNA"/>
</dbReference>
<keyword evidence="1 6" id="KW-0238">DNA-binding</keyword>